<dbReference type="Proteomes" id="UP000267524">
    <property type="component" value="Unassembled WGS sequence"/>
</dbReference>
<dbReference type="EMBL" id="QWIV01000008">
    <property type="protein sequence ID" value="RMZ60409.1"/>
    <property type="molecule type" value="Genomic_DNA"/>
</dbReference>
<proteinExistence type="predicted"/>
<gene>
    <name evidence="1" type="ORF">D1632_05595</name>
</gene>
<accession>A0A3M7LDV4</accession>
<protein>
    <submittedName>
        <fullName evidence="1">Uncharacterized protein</fullName>
    </submittedName>
</protein>
<dbReference type="AlphaFoldDB" id="A0A3M7LDV4"/>
<reference evidence="1 2" key="1">
    <citation type="submission" date="2018-08" db="EMBL/GenBank/DDBJ databases">
        <title>Chryseobacterium nematophagum: a novel matrix digesting pathogen of nematodes.</title>
        <authorList>
            <person name="Page A."/>
            <person name="Roberts M."/>
            <person name="Felix M.-A."/>
            <person name="Weir W."/>
        </authorList>
    </citation>
    <scope>NUCLEOTIDE SEQUENCE [LARGE SCALE GENOMIC DNA]</scope>
    <source>
        <strain evidence="1 2">JUb275</strain>
    </source>
</reference>
<name>A0A3M7LDV4_9FLAO</name>
<comment type="caution">
    <text evidence="1">The sequence shown here is derived from an EMBL/GenBank/DDBJ whole genome shotgun (WGS) entry which is preliminary data.</text>
</comment>
<evidence type="ECO:0000313" key="1">
    <source>
        <dbReference type="EMBL" id="RMZ60409.1"/>
    </source>
</evidence>
<sequence length="120" mass="14495">MALIYWTDFIETDFDLFFSICYHQITKPIFSKQRRYKNRDIIISFLLRILLFGKRVSDLFRNREFILKKLEFSSSYFIHLVLAEEKNFSDDSSAHVSHYIPIENLMKRAKIFQFLLADLN</sequence>
<evidence type="ECO:0000313" key="2">
    <source>
        <dbReference type="Proteomes" id="UP000267524"/>
    </source>
</evidence>
<keyword evidence="2" id="KW-1185">Reference proteome</keyword>
<organism evidence="1 2">
    <name type="scientific">Chryseobacterium nematophagum</name>
    <dbReference type="NCBI Taxonomy" id="2305228"/>
    <lineage>
        <taxon>Bacteria</taxon>
        <taxon>Pseudomonadati</taxon>
        <taxon>Bacteroidota</taxon>
        <taxon>Flavobacteriia</taxon>
        <taxon>Flavobacteriales</taxon>
        <taxon>Weeksellaceae</taxon>
        <taxon>Chryseobacterium group</taxon>
        <taxon>Chryseobacterium</taxon>
    </lineage>
</organism>